<dbReference type="CDD" id="cd11393">
    <property type="entry name" value="bHLH_AtbHLH_like"/>
    <property type="match status" value="1"/>
</dbReference>
<dbReference type="EMBL" id="JAAWWB010000025">
    <property type="protein sequence ID" value="KAG6752229.1"/>
    <property type="molecule type" value="Genomic_DNA"/>
</dbReference>
<dbReference type="CDD" id="cd00120">
    <property type="entry name" value="MADS"/>
    <property type="match status" value="1"/>
</dbReference>
<reference evidence="4" key="1">
    <citation type="journal article" date="2020" name="bioRxiv">
        <title>Hybrid origin of Populus tomentosa Carr. identified through genome sequencing and phylogenomic analysis.</title>
        <authorList>
            <person name="An X."/>
            <person name="Gao K."/>
            <person name="Chen Z."/>
            <person name="Li J."/>
            <person name="Yang X."/>
            <person name="Yang X."/>
            <person name="Zhou J."/>
            <person name="Guo T."/>
            <person name="Zhao T."/>
            <person name="Huang S."/>
            <person name="Miao D."/>
            <person name="Khan W.U."/>
            <person name="Rao P."/>
            <person name="Ye M."/>
            <person name="Lei B."/>
            <person name="Liao W."/>
            <person name="Wang J."/>
            <person name="Ji L."/>
            <person name="Li Y."/>
            <person name="Guo B."/>
            <person name="Mustafa N.S."/>
            <person name="Li S."/>
            <person name="Yun Q."/>
            <person name="Keller S.R."/>
            <person name="Mao J."/>
            <person name="Zhang R."/>
            <person name="Strauss S.H."/>
        </authorList>
    </citation>
    <scope>NUCLEOTIDE SEQUENCE</scope>
    <source>
        <strain evidence="4">GM15</strain>
        <tissue evidence="4">Leaf</tissue>
    </source>
</reference>
<keyword evidence="5" id="KW-1185">Reference proteome</keyword>
<dbReference type="PROSITE" id="PS50066">
    <property type="entry name" value="MADS_BOX_2"/>
    <property type="match status" value="1"/>
</dbReference>
<dbReference type="PANTHER" id="PTHR11945:SF505">
    <property type="entry name" value="MADS-BOX DOMAIN-CONTAINING PROTEIN"/>
    <property type="match status" value="1"/>
</dbReference>
<evidence type="ECO:0000313" key="4">
    <source>
        <dbReference type="EMBL" id="KAG6752229.1"/>
    </source>
</evidence>
<dbReference type="OrthoDB" id="1692623at2759"/>
<keyword evidence="1" id="KW-0238">DNA-binding</keyword>
<dbReference type="SMART" id="SM00432">
    <property type="entry name" value="MADS"/>
    <property type="match status" value="1"/>
</dbReference>
<accession>A0A8X8CGA3</accession>
<feature type="coiled-coil region" evidence="2">
    <location>
        <begin position="188"/>
        <end position="215"/>
    </location>
</feature>
<sequence length="263" mass="30211">MEEAPPWLMELVREERQTNTADMLEEAVDYVKFLQRQIQMKACHVGYKSIEFMSGLSRFLLHRRKSSVKYAYGYAVSRSLLTVAFVSFSRGNREDEIEDFSTHEPKVKHELISNESVRKVTFRKRKAGLLKKLDELATLCGVAACAIIFSAYDDQPEIWPSPAEAVFAFEELKRSPSRNPGKYMVDQEAFLTTNASKLNQQLEKQRRRNLGFELELMMAGCTEGMDLHDLKHIKNPSESIQFLEEMIASVTSEIELAENENND</sequence>
<evidence type="ECO:0000256" key="2">
    <source>
        <dbReference type="SAM" id="Coils"/>
    </source>
</evidence>
<evidence type="ECO:0000313" key="5">
    <source>
        <dbReference type="Proteomes" id="UP000886885"/>
    </source>
</evidence>
<name>A0A8X8CGA3_POPTO</name>
<dbReference type="InterPro" id="IPR045239">
    <property type="entry name" value="bHLH95_bHLH"/>
</dbReference>
<protein>
    <recommendedName>
        <fullName evidence="3">MADS-box domain-containing protein</fullName>
    </recommendedName>
</protein>
<keyword evidence="2" id="KW-0175">Coiled coil</keyword>
<dbReference type="AlphaFoldDB" id="A0A8X8CGA3"/>
<evidence type="ECO:0000256" key="1">
    <source>
        <dbReference type="ARBA" id="ARBA00023125"/>
    </source>
</evidence>
<organism evidence="4 5">
    <name type="scientific">Populus tomentosa</name>
    <name type="common">Chinese white poplar</name>
    <dbReference type="NCBI Taxonomy" id="118781"/>
    <lineage>
        <taxon>Eukaryota</taxon>
        <taxon>Viridiplantae</taxon>
        <taxon>Streptophyta</taxon>
        <taxon>Embryophyta</taxon>
        <taxon>Tracheophyta</taxon>
        <taxon>Spermatophyta</taxon>
        <taxon>Magnoliopsida</taxon>
        <taxon>eudicotyledons</taxon>
        <taxon>Gunneridae</taxon>
        <taxon>Pentapetalae</taxon>
        <taxon>rosids</taxon>
        <taxon>fabids</taxon>
        <taxon>Malpighiales</taxon>
        <taxon>Salicaceae</taxon>
        <taxon>Saliceae</taxon>
        <taxon>Populus</taxon>
    </lineage>
</organism>
<feature type="domain" description="MADS-box" evidence="3">
    <location>
        <begin position="102"/>
        <end position="150"/>
    </location>
</feature>
<proteinExistence type="predicted"/>
<dbReference type="GO" id="GO:0000981">
    <property type="term" value="F:DNA-binding transcription factor activity, RNA polymerase II-specific"/>
    <property type="evidence" value="ECO:0007669"/>
    <property type="project" value="TreeGrafter"/>
</dbReference>
<dbReference type="Proteomes" id="UP000886885">
    <property type="component" value="Chromosome 13A"/>
</dbReference>
<dbReference type="PANTHER" id="PTHR11945">
    <property type="entry name" value="MADS BOX PROTEIN"/>
    <property type="match status" value="1"/>
</dbReference>
<dbReference type="Pfam" id="PF00319">
    <property type="entry name" value="SRF-TF"/>
    <property type="match status" value="1"/>
</dbReference>
<dbReference type="InterPro" id="IPR002100">
    <property type="entry name" value="TF_MADSbox"/>
</dbReference>
<evidence type="ECO:0000259" key="3">
    <source>
        <dbReference type="PROSITE" id="PS50066"/>
    </source>
</evidence>
<gene>
    <name evidence="4" type="ORF">POTOM_044450</name>
</gene>
<dbReference type="GO" id="GO:0046983">
    <property type="term" value="F:protein dimerization activity"/>
    <property type="evidence" value="ECO:0007669"/>
    <property type="project" value="InterPro"/>
</dbReference>
<comment type="caution">
    <text evidence="4">The sequence shown here is derived from an EMBL/GenBank/DDBJ whole genome shotgun (WGS) entry which is preliminary data.</text>
</comment>
<dbReference type="GO" id="GO:0000978">
    <property type="term" value="F:RNA polymerase II cis-regulatory region sequence-specific DNA binding"/>
    <property type="evidence" value="ECO:0007669"/>
    <property type="project" value="TreeGrafter"/>
</dbReference>